<dbReference type="InterPro" id="IPR035897">
    <property type="entry name" value="Toll_tir_struct_dom_sf"/>
</dbReference>
<keyword evidence="15" id="KW-1185">Reference proteome</keyword>
<keyword evidence="3" id="KW-1114">Inhibition of host interferon signaling pathway by virus</keyword>
<evidence type="ECO:0000259" key="13">
    <source>
        <dbReference type="PROSITE" id="PS50835"/>
    </source>
</evidence>
<comment type="subunit">
    <text evidence="8">Interacts with host IFNA1.</text>
</comment>
<dbReference type="PROSITE" id="PS50835">
    <property type="entry name" value="IG_LIKE"/>
    <property type="match status" value="2"/>
</dbReference>
<evidence type="ECO:0000256" key="11">
    <source>
        <dbReference type="SAM" id="Phobius"/>
    </source>
</evidence>
<evidence type="ECO:0000256" key="2">
    <source>
        <dbReference type="ARBA" id="ARBA00022632"/>
    </source>
</evidence>
<feature type="domain" description="Ig-like" evidence="13">
    <location>
        <begin position="140"/>
        <end position="247"/>
    </location>
</feature>
<evidence type="ECO:0000256" key="9">
    <source>
        <dbReference type="ARBA" id="ARBA00041012"/>
    </source>
</evidence>
<evidence type="ECO:0000256" key="8">
    <source>
        <dbReference type="ARBA" id="ARBA00038761"/>
    </source>
</evidence>
<dbReference type="Gene3D" id="3.40.50.10140">
    <property type="entry name" value="Toll/interleukin-1 receptor homology (TIR) domain"/>
    <property type="match status" value="1"/>
</dbReference>
<dbReference type="CDD" id="cd00096">
    <property type="entry name" value="Ig"/>
    <property type="match status" value="1"/>
</dbReference>
<comment type="caution">
    <text evidence="14">The sequence shown here is derived from an EMBL/GenBank/DDBJ whole genome shotgun (WGS) entry which is preliminary data.</text>
</comment>
<organism evidence="14 15">
    <name type="scientific">Halocaridina rubra</name>
    <name type="common">Hawaiian red shrimp</name>
    <dbReference type="NCBI Taxonomy" id="373956"/>
    <lineage>
        <taxon>Eukaryota</taxon>
        <taxon>Metazoa</taxon>
        <taxon>Ecdysozoa</taxon>
        <taxon>Arthropoda</taxon>
        <taxon>Crustacea</taxon>
        <taxon>Multicrustacea</taxon>
        <taxon>Malacostraca</taxon>
        <taxon>Eumalacostraca</taxon>
        <taxon>Eucarida</taxon>
        <taxon>Decapoda</taxon>
        <taxon>Pleocyemata</taxon>
        <taxon>Caridea</taxon>
        <taxon>Atyoidea</taxon>
        <taxon>Atyidae</taxon>
        <taxon>Halocaridina</taxon>
    </lineage>
</organism>
<keyword evidence="1" id="KW-0244">Early protein</keyword>
<keyword evidence="11" id="KW-0812">Transmembrane</keyword>
<dbReference type="Gene3D" id="2.60.40.10">
    <property type="entry name" value="Immunoglobulins"/>
    <property type="match status" value="2"/>
</dbReference>
<evidence type="ECO:0000256" key="7">
    <source>
        <dbReference type="ARBA" id="ARBA00023319"/>
    </source>
</evidence>
<dbReference type="EMBL" id="JAXCGZ010007742">
    <property type="protein sequence ID" value="KAK7078604.1"/>
    <property type="molecule type" value="Genomic_DNA"/>
</dbReference>
<keyword evidence="11" id="KW-0472">Membrane</keyword>
<feature type="transmembrane region" description="Helical" evidence="11">
    <location>
        <begin position="259"/>
        <end position="280"/>
    </location>
</feature>
<evidence type="ECO:0000256" key="5">
    <source>
        <dbReference type="ARBA" id="ARBA00023180"/>
    </source>
</evidence>
<dbReference type="AlphaFoldDB" id="A0AAN8XHW2"/>
<sequence length="420" mass="47994">MSLVEVTTSWKLIGWICLIAFHLSPSESSPCPPEDQRGERYVMCEARASKYYRMECFPQHLLGFPDPHYKVHWTFNGKSGPWPYGSSSFIMEEEGTLESSATSTNDAGNYTCTVTSSNGTSASREFNLCVTISADFGKPPFVMETPENPKIQRVLPGYKTSFQCNASVGNPSCLNPYNYTIEWWRSEAGVWIPLRDSEDIRIISAYGKKGNITSQLEFKKVKKSHYGTYNCVVRNAYGTLNINYTLERGVDEAEYFTRMYQIAIVMVGLLFIMPVAVCFCRRFRLVIALYYKEKTTDNSLAGRYKYDIYVVCGETAIDWVYGILLPTLEETYGYKCLIPDRNFIPGDRATHTEAKISKSTKTRSWGYESVCSLLANVNFSRHNEYIEGYSIPHPEAYINSLLLNTDREIRWEKALKQHVH</sequence>
<dbReference type="InterPro" id="IPR007110">
    <property type="entry name" value="Ig-like_dom"/>
</dbReference>
<dbReference type="SUPFAM" id="SSF48726">
    <property type="entry name" value="Immunoglobulin"/>
    <property type="match status" value="2"/>
</dbReference>
<evidence type="ECO:0000256" key="6">
    <source>
        <dbReference type="ARBA" id="ARBA00023258"/>
    </source>
</evidence>
<evidence type="ECO:0000313" key="14">
    <source>
        <dbReference type="EMBL" id="KAK7078604.1"/>
    </source>
</evidence>
<gene>
    <name evidence="14" type="ORF">SK128_001665</name>
</gene>
<feature type="chain" id="PRO_5043056167" description="Soluble interferon alpha/beta receptor OPG204" evidence="12">
    <location>
        <begin position="29"/>
        <end position="420"/>
    </location>
</feature>
<evidence type="ECO:0000256" key="1">
    <source>
        <dbReference type="ARBA" id="ARBA00022518"/>
    </source>
</evidence>
<keyword evidence="6" id="KW-0922">Interferon antiviral system evasion</keyword>
<keyword evidence="2" id="KW-0899">Viral immunoevasion</keyword>
<keyword evidence="2" id="KW-1090">Inhibition of host innate immune response by virus</keyword>
<dbReference type="Proteomes" id="UP001381693">
    <property type="component" value="Unassembled WGS sequence"/>
</dbReference>
<dbReference type="InterPro" id="IPR036179">
    <property type="entry name" value="Ig-like_dom_sf"/>
</dbReference>
<dbReference type="SUPFAM" id="SSF52200">
    <property type="entry name" value="Toll/Interleukin receptor TIR domain"/>
    <property type="match status" value="1"/>
</dbReference>
<accession>A0AAN8XHW2</accession>
<reference evidence="14 15" key="1">
    <citation type="submission" date="2023-11" db="EMBL/GenBank/DDBJ databases">
        <title>Halocaridina rubra genome assembly.</title>
        <authorList>
            <person name="Smith C."/>
        </authorList>
    </citation>
    <scope>NUCLEOTIDE SEQUENCE [LARGE SCALE GENOMIC DNA]</scope>
    <source>
        <strain evidence="14">EP-1</strain>
        <tissue evidence="14">Whole</tissue>
    </source>
</reference>
<evidence type="ECO:0000256" key="3">
    <source>
        <dbReference type="ARBA" id="ARBA00022830"/>
    </source>
</evidence>
<keyword evidence="4" id="KW-1015">Disulfide bond</keyword>
<evidence type="ECO:0000256" key="10">
    <source>
        <dbReference type="ARBA" id="ARBA00045444"/>
    </source>
</evidence>
<proteinExistence type="predicted"/>
<keyword evidence="2" id="KW-0945">Host-virus interaction</keyword>
<dbReference type="InterPro" id="IPR013783">
    <property type="entry name" value="Ig-like_fold"/>
</dbReference>
<dbReference type="SMART" id="SM00409">
    <property type="entry name" value="IG"/>
    <property type="match status" value="2"/>
</dbReference>
<evidence type="ECO:0000313" key="15">
    <source>
        <dbReference type="Proteomes" id="UP001381693"/>
    </source>
</evidence>
<dbReference type="InterPro" id="IPR003599">
    <property type="entry name" value="Ig_sub"/>
</dbReference>
<keyword evidence="5" id="KW-0325">Glycoprotein</keyword>
<keyword evidence="7" id="KW-0393">Immunoglobulin domain</keyword>
<evidence type="ECO:0000256" key="12">
    <source>
        <dbReference type="SAM" id="SignalP"/>
    </source>
</evidence>
<keyword evidence="12" id="KW-0732">Signal</keyword>
<dbReference type="PANTHER" id="PTHR11890:SF44">
    <property type="entry name" value="X-LINKED INTERLEUKIN-1 RECEPTOR ACCESSORY PROTEIN-LIKE 2"/>
    <property type="match status" value="1"/>
</dbReference>
<evidence type="ECO:0000256" key="4">
    <source>
        <dbReference type="ARBA" id="ARBA00023157"/>
    </source>
</evidence>
<feature type="domain" description="Ig-like" evidence="13">
    <location>
        <begin position="25"/>
        <end position="127"/>
    </location>
</feature>
<name>A0AAN8XHW2_HALRR</name>
<dbReference type="InterPro" id="IPR015621">
    <property type="entry name" value="IL-1_rcpt_fam"/>
</dbReference>
<feature type="signal peptide" evidence="12">
    <location>
        <begin position="1"/>
        <end position="28"/>
    </location>
</feature>
<keyword evidence="11" id="KW-1133">Transmembrane helix</keyword>
<dbReference type="PANTHER" id="PTHR11890">
    <property type="entry name" value="INTERLEUKIN-1 RECEPTOR FAMILY MEMBER"/>
    <property type="match status" value="1"/>
</dbReference>
<protein>
    <recommendedName>
        <fullName evidence="9">Soluble interferon alpha/beta receptor OPG204</fullName>
    </recommendedName>
</protein>
<comment type="function">
    <text evidence="10">Counteracts the antiviral effects of host IFN-alpha/beta and key IFN-inducible proteins involved in viral RNA degradation suxh as host OAS1. Acts as a soluble IFN-alpha receptor and thus inhibits the interaction between host IFN-alpha and its receptor.</text>
</comment>
<dbReference type="GO" id="GO:0039502">
    <property type="term" value="P:symbiont-mediated suppression of host type I interferon-mediated signaling pathway"/>
    <property type="evidence" value="ECO:0007669"/>
    <property type="project" value="UniProtKB-KW"/>
</dbReference>